<gene>
    <name evidence="3" type="ORF">GCM10009547_35480</name>
</gene>
<dbReference type="Gene3D" id="3.20.20.30">
    <property type="entry name" value="Luciferase-like domain"/>
    <property type="match status" value="1"/>
</dbReference>
<dbReference type="InterPro" id="IPR036661">
    <property type="entry name" value="Luciferase-like_sf"/>
</dbReference>
<dbReference type="SUPFAM" id="SSF51679">
    <property type="entry name" value="Bacterial luciferase-like"/>
    <property type="match status" value="1"/>
</dbReference>
<comment type="caution">
    <text evidence="3">The sequence shown here is derived from an EMBL/GenBank/DDBJ whole genome shotgun (WGS) entry which is preliminary data.</text>
</comment>
<evidence type="ECO:0000256" key="1">
    <source>
        <dbReference type="ARBA" id="ARBA00023002"/>
    </source>
</evidence>
<dbReference type="PANTHER" id="PTHR43244">
    <property type="match status" value="1"/>
</dbReference>
<accession>A0ABN1H548</accession>
<dbReference type="Pfam" id="PF00296">
    <property type="entry name" value="Bac_luciferase"/>
    <property type="match status" value="1"/>
</dbReference>
<dbReference type="EMBL" id="BAAAHE010000034">
    <property type="protein sequence ID" value="GAA0628738.1"/>
    <property type="molecule type" value="Genomic_DNA"/>
</dbReference>
<evidence type="ECO:0000313" key="4">
    <source>
        <dbReference type="Proteomes" id="UP001500957"/>
    </source>
</evidence>
<proteinExistence type="predicted"/>
<feature type="domain" description="Luciferase-like" evidence="2">
    <location>
        <begin position="24"/>
        <end position="245"/>
    </location>
</feature>
<evidence type="ECO:0000313" key="3">
    <source>
        <dbReference type="EMBL" id="GAA0628738.1"/>
    </source>
</evidence>
<organism evidence="3 4">
    <name type="scientific">Sporichthya brevicatena</name>
    <dbReference type="NCBI Taxonomy" id="171442"/>
    <lineage>
        <taxon>Bacteria</taxon>
        <taxon>Bacillati</taxon>
        <taxon>Actinomycetota</taxon>
        <taxon>Actinomycetes</taxon>
        <taxon>Sporichthyales</taxon>
        <taxon>Sporichthyaceae</taxon>
        <taxon>Sporichthya</taxon>
    </lineage>
</organism>
<dbReference type="InterPro" id="IPR011251">
    <property type="entry name" value="Luciferase-like_dom"/>
</dbReference>
<dbReference type="RefSeq" id="WP_344607198.1">
    <property type="nucleotide sequence ID" value="NZ_BAAAHE010000034.1"/>
</dbReference>
<sequence>MTPTDSLGFGLLVPTLAEFEPCGLSDLRAAAELGDRSDVDVLWVGDHLMYSAPIHDATVATAVLGALTSRVKVGTNVLQLPLRRPVDVAKSYASISQLTSGRVVLGIGVGGGFEPEWIAAGVSLRDRGARCDEAIDALHWYWNGEERAGRYAVSPGVAIDPPPVGGRVPLWVGGRAGAAVRRAARCDGSLNIWVSPQRCASIREEITDLRDGDIAEFTFGLELLAHVHDDLATARENTRTAISRLNLEPDALEKYTAYGPPEVVAERVLAFVEAGVQHVSFYLPTEGWLPQATRIVDEVIPLVRAARPSLVALEA</sequence>
<dbReference type="InterPro" id="IPR050564">
    <property type="entry name" value="F420-G6PD/mer"/>
</dbReference>
<keyword evidence="4" id="KW-1185">Reference proteome</keyword>
<reference evidence="3 4" key="1">
    <citation type="journal article" date="2019" name="Int. J. Syst. Evol. Microbiol.">
        <title>The Global Catalogue of Microorganisms (GCM) 10K type strain sequencing project: providing services to taxonomists for standard genome sequencing and annotation.</title>
        <authorList>
            <consortium name="The Broad Institute Genomics Platform"/>
            <consortium name="The Broad Institute Genome Sequencing Center for Infectious Disease"/>
            <person name="Wu L."/>
            <person name="Ma J."/>
        </authorList>
    </citation>
    <scope>NUCLEOTIDE SEQUENCE [LARGE SCALE GENOMIC DNA]</scope>
    <source>
        <strain evidence="3 4">JCM 10671</strain>
    </source>
</reference>
<name>A0ABN1H548_9ACTN</name>
<protein>
    <recommendedName>
        <fullName evidence="2">Luciferase-like domain-containing protein</fullName>
    </recommendedName>
</protein>
<dbReference type="Proteomes" id="UP001500957">
    <property type="component" value="Unassembled WGS sequence"/>
</dbReference>
<dbReference type="PANTHER" id="PTHR43244:SF1">
    <property type="entry name" value="5,10-METHYLENETETRAHYDROMETHANOPTERIN REDUCTASE"/>
    <property type="match status" value="1"/>
</dbReference>
<keyword evidence="1" id="KW-0560">Oxidoreductase</keyword>
<evidence type="ECO:0000259" key="2">
    <source>
        <dbReference type="Pfam" id="PF00296"/>
    </source>
</evidence>